<feature type="compositionally biased region" description="Low complexity" evidence="7">
    <location>
        <begin position="675"/>
        <end position="686"/>
    </location>
</feature>
<organism evidence="11 12">
    <name type="scientific">Streptococcus panodentis</name>
    <dbReference type="NCBI Taxonomy" id="1581472"/>
    <lineage>
        <taxon>Bacteria</taxon>
        <taxon>Bacillati</taxon>
        <taxon>Bacillota</taxon>
        <taxon>Bacilli</taxon>
        <taxon>Lactobacillales</taxon>
        <taxon>Streptococcaceae</taxon>
        <taxon>Streptococcus</taxon>
    </lineage>
</organism>
<feature type="signal peptide" evidence="9">
    <location>
        <begin position="1"/>
        <end position="31"/>
    </location>
</feature>
<dbReference type="InterPro" id="IPR008966">
    <property type="entry name" value="Adhesion_dom_sf"/>
</dbReference>
<dbReference type="InterPro" id="IPR013783">
    <property type="entry name" value="Ig-like_fold"/>
</dbReference>
<dbReference type="PROSITE" id="PS50847">
    <property type="entry name" value="GRAM_POS_ANCHORING"/>
    <property type="match status" value="1"/>
</dbReference>
<accession>A0ABS5AWA4</accession>
<feature type="compositionally biased region" description="Basic and acidic residues" evidence="7">
    <location>
        <begin position="662"/>
        <end position="674"/>
    </location>
</feature>
<dbReference type="Pfam" id="PF17961">
    <property type="entry name" value="Big_8"/>
    <property type="match status" value="1"/>
</dbReference>
<dbReference type="EMBL" id="QFAY01000010">
    <property type="protein sequence ID" value="MBP2620857.1"/>
    <property type="molecule type" value="Genomic_DNA"/>
</dbReference>
<evidence type="ECO:0000256" key="2">
    <source>
        <dbReference type="ARBA" id="ARBA00007257"/>
    </source>
</evidence>
<dbReference type="SUPFAM" id="SSF49401">
    <property type="entry name" value="Bacterial adhesins"/>
    <property type="match status" value="2"/>
</dbReference>
<dbReference type="InterPro" id="IPR008456">
    <property type="entry name" value="Collagen-bd_dom"/>
</dbReference>
<evidence type="ECO:0000256" key="4">
    <source>
        <dbReference type="ARBA" id="ARBA00022525"/>
    </source>
</evidence>
<name>A0ABS5AWA4_9STRE</name>
<keyword evidence="12" id="KW-1185">Reference proteome</keyword>
<dbReference type="InterPro" id="IPR041171">
    <property type="entry name" value="SDR_Ig"/>
</dbReference>
<evidence type="ECO:0000256" key="8">
    <source>
        <dbReference type="SAM" id="Phobius"/>
    </source>
</evidence>
<dbReference type="InterPro" id="IPR019931">
    <property type="entry name" value="LPXTG_anchor"/>
</dbReference>
<evidence type="ECO:0000313" key="11">
    <source>
        <dbReference type="EMBL" id="MBP2620857.1"/>
    </source>
</evidence>
<dbReference type="Pfam" id="PF17802">
    <property type="entry name" value="SpaA"/>
    <property type="match status" value="3"/>
</dbReference>
<protein>
    <recommendedName>
        <fullName evidence="10">Gram-positive cocci surface proteins LPxTG domain-containing protein</fullName>
    </recommendedName>
</protein>
<comment type="similarity">
    <text evidence="2">Belongs to the serine-aspartate repeat-containing protein (SDr) family.</text>
</comment>
<dbReference type="NCBIfam" id="TIGR01167">
    <property type="entry name" value="LPXTG_anchor"/>
    <property type="match status" value="1"/>
</dbReference>
<dbReference type="SUPFAM" id="SSF49478">
    <property type="entry name" value="Cna protein B-type domain"/>
    <property type="match status" value="1"/>
</dbReference>
<gene>
    <name evidence="11" type="ORF">DHL47_05805</name>
</gene>
<dbReference type="Pfam" id="PF05737">
    <property type="entry name" value="Collagen_bind"/>
    <property type="match status" value="1"/>
</dbReference>
<keyword evidence="5 9" id="KW-0732">Signal</keyword>
<evidence type="ECO:0000256" key="5">
    <source>
        <dbReference type="ARBA" id="ARBA00022729"/>
    </source>
</evidence>
<dbReference type="PANTHER" id="PTHR36108">
    <property type="entry name" value="COLOSSIN-B-RELATED"/>
    <property type="match status" value="1"/>
</dbReference>
<dbReference type="InterPro" id="IPR041033">
    <property type="entry name" value="SpaA_PFL_dom_1"/>
</dbReference>
<dbReference type="PANTHER" id="PTHR36108:SF13">
    <property type="entry name" value="COLOSSIN-B-RELATED"/>
    <property type="match status" value="1"/>
</dbReference>
<evidence type="ECO:0000256" key="9">
    <source>
        <dbReference type="SAM" id="SignalP"/>
    </source>
</evidence>
<dbReference type="Gene3D" id="2.60.40.10">
    <property type="entry name" value="Immunoglobulins"/>
    <property type="match status" value="3"/>
</dbReference>
<dbReference type="Pfam" id="PF00746">
    <property type="entry name" value="Gram_pos_anchor"/>
    <property type="match status" value="1"/>
</dbReference>
<dbReference type="InterPro" id="IPR011252">
    <property type="entry name" value="Fibrogen-bd_dom1"/>
</dbReference>
<comment type="caution">
    <text evidence="11">The sequence shown here is derived from an EMBL/GenBank/DDBJ whole genome shotgun (WGS) entry which is preliminary data.</text>
</comment>
<dbReference type="Gene3D" id="2.60.40.740">
    <property type="match status" value="1"/>
</dbReference>
<feature type="region of interest" description="Disordered" evidence="7">
    <location>
        <begin position="652"/>
        <end position="714"/>
    </location>
</feature>
<keyword evidence="8" id="KW-0472">Membrane</keyword>
<feature type="transmembrane region" description="Helical" evidence="8">
    <location>
        <begin position="722"/>
        <end position="743"/>
    </location>
</feature>
<dbReference type="Proteomes" id="UP001519349">
    <property type="component" value="Unassembled WGS sequence"/>
</dbReference>
<dbReference type="RefSeq" id="WP_209551183.1">
    <property type="nucleotide sequence ID" value="NZ_QFAY01000010.1"/>
</dbReference>
<keyword evidence="3" id="KW-0134">Cell wall</keyword>
<evidence type="ECO:0000256" key="1">
    <source>
        <dbReference type="ARBA" id="ARBA00004168"/>
    </source>
</evidence>
<evidence type="ECO:0000256" key="7">
    <source>
        <dbReference type="SAM" id="MobiDB-lite"/>
    </source>
</evidence>
<evidence type="ECO:0000313" key="12">
    <source>
        <dbReference type="Proteomes" id="UP001519349"/>
    </source>
</evidence>
<feature type="domain" description="Gram-positive cocci surface proteins LPxTG" evidence="10">
    <location>
        <begin position="713"/>
        <end position="745"/>
    </location>
</feature>
<feature type="chain" id="PRO_5046032030" description="Gram-positive cocci surface proteins LPxTG domain-containing protein" evidence="9">
    <location>
        <begin position="32"/>
        <end position="745"/>
    </location>
</feature>
<keyword evidence="6" id="KW-0572">Peptidoglycan-anchor</keyword>
<keyword evidence="8" id="KW-0812">Transmembrane</keyword>
<proteinExistence type="inferred from homology"/>
<sequence>MNKKFKAWFQVIILCLGIFLPSLSHAMKAQAAEFDNVITKMDIKNSSGTDLTQGIDIWEAFRINAQFVLPDNQLHAGDTTTVSLPTELAFSNSSNIELKDEDGQVVANGVLDNASKTITLTYTDYVEQKSGVRGEFFFYVRIDHEVVTEEKDIPITVRVGSNTFTPGTVHYNGPPKQYDSKIEKSGYQASEDAKNEIHYNIAVNRNMDQYNDVSVTDQLADSSIKIEKDSIKVYKIDWRWNNGDWARDSTEDVTADFQSNIAVTGDGEGFTVDFGDLNKVGYLIDYKAKADYDLVDGEKVSNSATLNYNDTQSVTVANDYSYQIAGGTSEGYTFKIAVQKTDESNAPLNGAVFEVIRKSTNKVVGTITTDADGKAEVGNLLRDTYLLRETTAPAGYDKLTEDITIGAGDFGKTLTVGSPASGDSGDSSLVAVNVVNKKAQTAQKVAFSKTNLGGQEIAGAQIQIFKGSTAEGTAVASWTSEANASKELELEAGTYTFHEEAAPTGYLKVTDITFEVKADGTVTVSNIGEKDAKGESNQAVAAGSTLTVTDKDDDLPRKVTFSKVNVGGEEIAGAQIQIFKGKEAAGTPAEAWTSEAGQSHEIDLAPGIYTLHEEAAPTGYLAVTDITFQVNADGTVTVLDANSNAVEYKDGKLVITDQLNPDSDKSDPSDDKNNSGDGNHSGSQNDPGNSGSSDQAGDPDQTSRGQGKSKKVLPATGSADSLTLVMAGLVLLALGGLCCRVRLSK</sequence>
<evidence type="ECO:0000256" key="6">
    <source>
        <dbReference type="ARBA" id="ARBA00023088"/>
    </source>
</evidence>
<evidence type="ECO:0000259" key="10">
    <source>
        <dbReference type="PROSITE" id="PS50847"/>
    </source>
</evidence>
<evidence type="ECO:0000256" key="3">
    <source>
        <dbReference type="ARBA" id="ARBA00022512"/>
    </source>
</evidence>
<comment type="subcellular location">
    <subcellularLocation>
        <location evidence="1">Secreted</location>
        <location evidence="1">Cell wall</location>
        <topology evidence="1">Peptidoglycan-anchor</topology>
    </subcellularLocation>
</comment>
<keyword evidence="4" id="KW-0964">Secreted</keyword>
<keyword evidence="8" id="KW-1133">Transmembrane helix</keyword>
<dbReference type="Gene3D" id="2.60.40.1280">
    <property type="match status" value="1"/>
</dbReference>
<reference evidence="11 12" key="1">
    <citation type="submission" date="2018-05" db="EMBL/GenBank/DDBJ databases">
        <title>Draft genome sequence of Streptococcus panodentis CCUG 70867T.</title>
        <authorList>
            <person name="Salva-Serra F."/>
            <person name="Mendez V."/>
            <person name="Jaen-Luchoro D."/>
            <person name="Gonzales-Siles L."/>
            <person name="Karlsson R."/>
            <person name="Engstrom-Jakobsson H."/>
            <person name="Busquets A."/>
            <person name="Gomila M."/>
            <person name="Pineiro-Iglesias B."/>
            <person name="Bennasar-Figueras A."/>
            <person name="Seeger M."/>
            <person name="Moore E."/>
        </authorList>
    </citation>
    <scope>NUCLEOTIDE SEQUENCE [LARGE SCALE GENOMIC DNA]</scope>
    <source>
        <strain evidence="11 12">CCUG 70867</strain>
    </source>
</reference>
<feature type="compositionally biased region" description="Polar residues" evidence="7">
    <location>
        <begin position="687"/>
        <end position="706"/>
    </location>
</feature>